<name>A0ACB9AM24_CICIN</name>
<gene>
    <name evidence="1" type="ORF">L2E82_40545</name>
</gene>
<protein>
    <submittedName>
        <fullName evidence="1">Uncharacterized protein</fullName>
    </submittedName>
</protein>
<keyword evidence="2" id="KW-1185">Reference proteome</keyword>
<accession>A0ACB9AM24</accession>
<dbReference type="Proteomes" id="UP001055811">
    <property type="component" value="Linkage Group LG07"/>
</dbReference>
<proteinExistence type="predicted"/>
<reference evidence="1 2" key="2">
    <citation type="journal article" date="2022" name="Mol. Ecol. Resour.">
        <title>The genomes of chicory, endive, great burdock and yacon provide insights into Asteraceae paleo-polyploidization history and plant inulin production.</title>
        <authorList>
            <person name="Fan W."/>
            <person name="Wang S."/>
            <person name="Wang H."/>
            <person name="Wang A."/>
            <person name="Jiang F."/>
            <person name="Liu H."/>
            <person name="Zhao H."/>
            <person name="Xu D."/>
            <person name="Zhang Y."/>
        </authorList>
    </citation>
    <scope>NUCLEOTIDE SEQUENCE [LARGE SCALE GENOMIC DNA]</scope>
    <source>
        <strain evidence="2">cv. Punajuju</strain>
        <tissue evidence="1">Leaves</tissue>
    </source>
</reference>
<sequence length="176" mass="19745">MERTPLIKLRPFFFSISSAFSVTACAFFKFGDIQLEHSIEEEGIKGVQLKKEAARKTVPVEKLEEKALVALAKVEVSIFSLSTEGNFKPSKSQLHHAFLLQLLFWFKQTFNWVNSPPCEGCGNENANKGMGTPNSSETAYGTFRVELYRVFSFHVNKPVPKGGVVLTALYRQQLHG</sequence>
<comment type="caution">
    <text evidence="1">The sequence shown here is derived from an EMBL/GenBank/DDBJ whole genome shotgun (WGS) entry which is preliminary data.</text>
</comment>
<evidence type="ECO:0000313" key="2">
    <source>
        <dbReference type="Proteomes" id="UP001055811"/>
    </source>
</evidence>
<evidence type="ECO:0000313" key="1">
    <source>
        <dbReference type="EMBL" id="KAI3710753.1"/>
    </source>
</evidence>
<reference evidence="2" key="1">
    <citation type="journal article" date="2022" name="Mol. Ecol. Resour.">
        <title>The genomes of chicory, endive, great burdock and yacon provide insights into Asteraceae palaeo-polyploidization history and plant inulin production.</title>
        <authorList>
            <person name="Fan W."/>
            <person name="Wang S."/>
            <person name="Wang H."/>
            <person name="Wang A."/>
            <person name="Jiang F."/>
            <person name="Liu H."/>
            <person name="Zhao H."/>
            <person name="Xu D."/>
            <person name="Zhang Y."/>
        </authorList>
    </citation>
    <scope>NUCLEOTIDE SEQUENCE [LARGE SCALE GENOMIC DNA]</scope>
    <source>
        <strain evidence="2">cv. Punajuju</strain>
    </source>
</reference>
<dbReference type="EMBL" id="CM042015">
    <property type="protein sequence ID" value="KAI3710753.1"/>
    <property type="molecule type" value="Genomic_DNA"/>
</dbReference>
<organism evidence="1 2">
    <name type="scientific">Cichorium intybus</name>
    <name type="common">Chicory</name>
    <dbReference type="NCBI Taxonomy" id="13427"/>
    <lineage>
        <taxon>Eukaryota</taxon>
        <taxon>Viridiplantae</taxon>
        <taxon>Streptophyta</taxon>
        <taxon>Embryophyta</taxon>
        <taxon>Tracheophyta</taxon>
        <taxon>Spermatophyta</taxon>
        <taxon>Magnoliopsida</taxon>
        <taxon>eudicotyledons</taxon>
        <taxon>Gunneridae</taxon>
        <taxon>Pentapetalae</taxon>
        <taxon>asterids</taxon>
        <taxon>campanulids</taxon>
        <taxon>Asterales</taxon>
        <taxon>Asteraceae</taxon>
        <taxon>Cichorioideae</taxon>
        <taxon>Cichorieae</taxon>
        <taxon>Cichoriinae</taxon>
        <taxon>Cichorium</taxon>
    </lineage>
</organism>